<organism evidence="1">
    <name type="scientific">Dendroctonus ponderosae</name>
    <name type="common">Mountain pine beetle</name>
    <dbReference type="NCBI Taxonomy" id="77166"/>
    <lineage>
        <taxon>Eukaryota</taxon>
        <taxon>Metazoa</taxon>
        <taxon>Ecdysozoa</taxon>
        <taxon>Arthropoda</taxon>
        <taxon>Hexapoda</taxon>
        <taxon>Insecta</taxon>
        <taxon>Pterygota</taxon>
        <taxon>Neoptera</taxon>
        <taxon>Endopterygota</taxon>
        <taxon>Coleoptera</taxon>
        <taxon>Polyphaga</taxon>
        <taxon>Cucujiformia</taxon>
        <taxon>Curculionidae</taxon>
        <taxon>Scolytinae</taxon>
        <taxon>Dendroctonus</taxon>
    </lineage>
</organism>
<reference evidence="1" key="1">
    <citation type="journal article" date="2013" name="Genome Biol.">
        <title>Draft genome of the mountain pine beetle, Dendroctonus ponderosae Hopkins, a major forest pest.</title>
        <authorList>
            <person name="Keeling C.I."/>
            <person name="Yuen M.M."/>
            <person name="Liao N.Y."/>
            <person name="Docking T.R."/>
            <person name="Chan S.K."/>
            <person name="Taylor G.A."/>
            <person name="Palmquist D.L."/>
            <person name="Jackman S.D."/>
            <person name="Nguyen A."/>
            <person name="Li M."/>
            <person name="Henderson H."/>
            <person name="Janes J.K."/>
            <person name="Zhao Y."/>
            <person name="Pandoh P."/>
            <person name="Moore R."/>
            <person name="Sperling F.A."/>
            <person name="Huber D.P."/>
            <person name="Birol I."/>
            <person name="Jones S.J."/>
            <person name="Bohlmann J."/>
        </authorList>
    </citation>
    <scope>NUCLEOTIDE SEQUENCE</scope>
</reference>
<feature type="non-terminal residue" evidence="1">
    <location>
        <position position="1"/>
    </location>
</feature>
<proteinExistence type="predicted"/>
<name>N6U5J0_DENPD</name>
<gene>
    <name evidence="1" type="ORF">YQE_09557</name>
</gene>
<protein>
    <submittedName>
        <fullName evidence="1">Uncharacterized protein</fullName>
    </submittedName>
</protein>
<dbReference type="AlphaFoldDB" id="N6U5J0"/>
<evidence type="ECO:0000313" key="1">
    <source>
        <dbReference type="EMBL" id="ENN73842.1"/>
    </source>
</evidence>
<dbReference type="EMBL" id="KB741104">
    <property type="protein sequence ID" value="ENN73842.1"/>
    <property type="molecule type" value="Genomic_DNA"/>
</dbReference>
<sequence length="72" mass="7985">MLLLRESRLFSETIACNSKSLSGALGTLHNNGHFPRHQINTDYNPTTYLDTGYEAELEGVLEEKLFGAGNLD</sequence>
<dbReference type="HOGENOM" id="CLU_2724821_0_0_1"/>
<accession>N6U5J0</accession>